<feature type="chain" id="PRO_5040322747" evidence="1">
    <location>
        <begin position="26"/>
        <end position="142"/>
    </location>
</feature>
<keyword evidence="1" id="KW-0732">Signal</keyword>
<name>A0A9Q3ILQ6_9BASI</name>
<organism evidence="2 3">
    <name type="scientific">Austropuccinia psidii MF-1</name>
    <dbReference type="NCBI Taxonomy" id="1389203"/>
    <lineage>
        <taxon>Eukaryota</taxon>
        <taxon>Fungi</taxon>
        <taxon>Dikarya</taxon>
        <taxon>Basidiomycota</taxon>
        <taxon>Pucciniomycotina</taxon>
        <taxon>Pucciniomycetes</taxon>
        <taxon>Pucciniales</taxon>
        <taxon>Sphaerophragmiaceae</taxon>
        <taxon>Austropuccinia</taxon>
    </lineage>
</organism>
<accession>A0A9Q3ILQ6</accession>
<comment type="caution">
    <text evidence="2">The sequence shown here is derived from an EMBL/GenBank/DDBJ whole genome shotgun (WGS) entry which is preliminary data.</text>
</comment>
<evidence type="ECO:0000313" key="2">
    <source>
        <dbReference type="EMBL" id="MBW0543820.1"/>
    </source>
</evidence>
<proteinExistence type="predicted"/>
<keyword evidence="3" id="KW-1185">Reference proteome</keyword>
<dbReference type="Proteomes" id="UP000765509">
    <property type="component" value="Unassembled WGS sequence"/>
</dbReference>
<reference evidence="2" key="1">
    <citation type="submission" date="2021-03" db="EMBL/GenBank/DDBJ databases">
        <title>Draft genome sequence of rust myrtle Austropuccinia psidii MF-1, a brazilian biotype.</title>
        <authorList>
            <person name="Quecine M.C."/>
            <person name="Pachon D.M.R."/>
            <person name="Bonatelli M.L."/>
            <person name="Correr F.H."/>
            <person name="Franceschini L.M."/>
            <person name="Leite T.F."/>
            <person name="Margarido G.R.A."/>
            <person name="Almeida C.A."/>
            <person name="Ferrarezi J.A."/>
            <person name="Labate C.A."/>
        </authorList>
    </citation>
    <scope>NUCLEOTIDE SEQUENCE</scope>
    <source>
        <strain evidence="2">MF-1</strain>
    </source>
</reference>
<sequence>MLLRVISIRSVLILAAFILATSLEATHHLGKRDVGGDLYVSCDQGFSMSACRQWFDTAWAGGEIQRFTTEHQFTHWGGCKFSWWTDDTNGFTKTSKQDWNYVLSRIDKVCATSPASGGNNTAVWVGEIVGQLFLPEGTDLDK</sequence>
<evidence type="ECO:0000256" key="1">
    <source>
        <dbReference type="SAM" id="SignalP"/>
    </source>
</evidence>
<dbReference type="EMBL" id="AVOT02048596">
    <property type="protein sequence ID" value="MBW0543820.1"/>
    <property type="molecule type" value="Genomic_DNA"/>
</dbReference>
<gene>
    <name evidence="2" type="ORF">O181_083535</name>
</gene>
<evidence type="ECO:0000313" key="3">
    <source>
        <dbReference type="Proteomes" id="UP000765509"/>
    </source>
</evidence>
<feature type="signal peptide" evidence="1">
    <location>
        <begin position="1"/>
        <end position="25"/>
    </location>
</feature>
<protein>
    <submittedName>
        <fullName evidence="2">Uncharacterized protein</fullName>
    </submittedName>
</protein>
<dbReference type="AlphaFoldDB" id="A0A9Q3ILQ6"/>